<dbReference type="OrthoDB" id="1911848at2759"/>
<evidence type="ECO:0000313" key="2">
    <source>
        <dbReference type="Proteomes" id="UP000803844"/>
    </source>
</evidence>
<dbReference type="GeneID" id="63842274"/>
<dbReference type="AlphaFoldDB" id="A0A9P5CPZ6"/>
<proteinExistence type="predicted"/>
<accession>A0A9P5CPZ6</accession>
<dbReference type="EMBL" id="MU032347">
    <property type="protein sequence ID" value="KAF3765711.1"/>
    <property type="molecule type" value="Genomic_DNA"/>
</dbReference>
<organism evidence="1 2">
    <name type="scientific">Cryphonectria parasitica (strain ATCC 38755 / EP155)</name>
    <dbReference type="NCBI Taxonomy" id="660469"/>
    <lineage>
        <taxon>Eukaryota</taxon>
        <taxon>Fungi</taxon>
        <taxon>Dikarya</taxon>
        <taxon>Ascomycota</taxon>
        <taxon>Pezizomycotina</taxon>
        <taxon>Sordariomycetes</taxon>
        <taxon>Sordariomycetidae</taxon>
        <taxon>Diaporthales</taxon>
        <taxon>Cryphonectriaceae</taxon>
        <taxon>Cryphonectria-Endothia species complex</taxon>
        <taxon>Cryphonectria</taxon>
    </lineage>
</organism>
<reference evidence="1" key="1">
    <citation type="journal article" date="2020" name="Phytopathology">
        <title>Genome sequence of the chestnut blight fungus Cryphonectria parasitica EP155: A fundamental resource for an archetypical invasive plant pathogen.</title>
        <authorList>
            <person name="Crouch J.A."/>
            <person name="Dawe A."/>
            <person name="Aerts A."/>
            <person name="Barry K."/>
            <person name="Churchill A.C.L."/>
            <person name="Grimwood J."/>
            <person name="Hillman B."/>
            <person name="Milgroom M.G."/>
            <person name="Pangilinan J."/>
            <person name="Smith M."/>
            <person name="Salamov A."/>
            <person name="Schmutz J."/>
            <person name="Yadav J."/>
            <person name="Grigoriev I.V."/>
            <person name="Nuss D."/>
        </authorList>
    </citation>
    <scope>NUCLEOTIDE SEQUENCE</scope>
    <source>
        <strain evidence="1">EP155</strain>
    </source>
</reference>
<evidence type="ECO:0000313" key="1">
    <source>
        <dbReference type="EMBL" id="KAF3765711.1"/>
    </source>
</evidence>
<sequence>MASNNESALLCKLNANLKIAVQQGTYTRVKVLVVYWEDGDEAYKTEGRAVRQLFEEVFRYPVEEFAIPTQAQVGYYKLLGKISTELANAQGGPSLLIVHYGGHSDRNDDRHGGEECRSVWAAFDEGDPTLDWYRIQDEMRASNADILLLLDCCYAAQAARDPWRGQGRFEILAAAAMAMKTPSPGPRSFTTTLIRGMREAVARTGFVNISDLHGHLCARQQNLWATPVHITLKSGRAPMCLKPLPPTSEVMSGNNVKAISILQVLVKIREDFSLELSDHLADWLGTGIPQAVSGIEIQKVPQGFR</sequence>
<dbReference type="Proteomes" id="UP000803844">
    <property type="component" value="Unassembled WGS sequence"/>
</dbReference>
<gene>
    <name evidence="1" type="ORF">M406DRAFT_68131</name>
</gene>
<dbReference type="Gene3D" id="3.40.50.1460">
    <property type="match status" value="1"/>
</dbReference>
<keyword evidence="2" id="KW-1185">Reference proteome</keyword>
<comment type="caution">
    <text evidence="1">The sequence shown here is derived from an EMBL/GenBank/DDBJ whole genome shotgun (WGS) entry which is preliminary data.</text>
</comment>
<name>A0A9P5CPZ6_CRYP1</name>
<protein>
    <submittedName>
        <fullName evidence="1">Uncharacterized protein</fullName>
    </submittedName>
</protein>
<dbReference type="RefSeq" id="XP_040776672.1">
    <property type="nucleotide sequence ID" value="XM_040925145.1"/>
</dbReference>